<name>A0AAD6M9E0_9ROSI</name>
<dbReference type="Proteomes" id="UP001164929">
    <property type="component" value="Chromosome 10"/>
</dbReference>
<accession>A0AAD6M9E0</accession>
<gene>
    <name evidence="1" type="ORF">NC653_024694</name>
</gene>
<sequence>MHAEVAEKHASCDNQIILAGMQLLDLPQLVVLVSSAVL</sequence>
<comment type="caution">
    <text evidence="1">The sequence shown here is derived from an EMBL/GenBank/DDBJ whole genome shotgun (WGS) entry which is preliminary data.</text>
</comment>
<evidence type="ECO:0000313" key="2">
    <source>
        <dbReference type="Proteomes" id="UP001164929"/>
    </source>
</evidence>
<dbReference type="AlphaFoldDB" id="A0AAD6M9E0"/>
<evidence type="ECO:0000313" key="1">
    <source>
        <dbReference type="EMBL" id="KAJ6981371.1"/>
    </source>
</evidence>
<reference evidence="1" key="1">
    <citation type="journal article" date="2023" name="Mol. Ecol. Resour.">
        <title>Chromosome-level genome assembly of a triploid poplar Populus alba 'Berolinensis'.</title>
        <authorList>
            <person name="Chen S."/>
            <person name="Yu Y."/>
            <person name="Wang X."/>
            <person name="Wang S."/>
            <person name="Zhang T."/>
            <person name="Zhou Y."/>
            <person name="He R."/>
            <person name="Meng N."/>
            <person name="Wang Y."/>
            <person name="Liu W."/>
            <person name="Liu Z."/>
            <person name="Liu J."/>
            <person name="Guo Q."/>
            <person name="Huang H."/>
            <person name="Sederoff R.R."/>
            <person name="Wang G."/>
            <person name="Qu G."/>
            <person name="Chen S."/>
        </authorList>
    </citation>
    <scope>NUCLEOTIDE SEQUENCE</scope>
    <source>
        <strain evidence="1">SC-2020</strain>
    </source>
</reference>
<keyword evidence="2" id="KW-1185">Reference proteome</keyword>
<proteinExistence type="predicted"/>
<dbReference type="EMBL" id="JAQIZT010000010">
    <property type="protein sequence ID" value="KAJ6981371.1"/>
    <property type="molecule type" value="Genomic_DNA"/>
</dbReference>
<organism evidence="1 2">
    <name type="scientific">Populus alba x Populus x berolinensis</name>
    <dbReference type="NCBI Taxonomy" id="444605"/>
    <lineage>
        <taxon>Eukaryota</taxon>
        <taxon>Viridiplantae</taxon>
        <taxon>Streptophyta</taxon>
        <taxon>Embryophyta</taxon>
        <taxon>Tracheophyta</taxon>
        <taxon>Spermatophyta</taxon>
        <taxon>Magnoliopsida</taxon>
        <taxon>eudicotyledons</taxon>
        <taxon>Gunneridae</taxon>
        <taxon>Pentapetalae</taxon>
        <taxon>rosids</taxon>
        <taxon>fabids</taxon>
        <taxon>Malpighiales</taxon>
        <taxon>Salicaceae</taxon>
        <taxon>Saliceae</taxon>
        <taxon>Populus</taxon>
    </lineage>
</organism>
<protein>
    <submittedName>
        <fullName evidence="1">Uncharacterized protein</fullName>
    </submittedName>
</protein>